<dbReference type="PANTHER" id="PTHR42648">
    <property type="entry name" value="TRANSPOSASE, PUTATIVE-RELATED"/>
    <property type="match status" value="1"/>
</dbReference>
<accession>A0AAQ3UA59</accession>
<dbReference type="InterPro" id="IPR039537">
    <property type="entry name" value="Retrotran_Ty1/copia-like"/>
</dbReference>
<dbReference type="Proteomes" id="UP001341281">
    <property type="component" value="Chromosome 08"/>
</dbReference>
<reference evidence="2 3" key="1">
    <citation type="submission" date="2024-02" db="EMBL/GenBank/DDBJ databases">
        <title>High-quality chromosome-scale genome assembly of Pensacola bahiagrass (Paspalum notatum Flugge var. saurae).</title>
        <authorList>
            <person name="Vega J.M."/>
            <person name="Podio M."/>
            <person name="Orjuela J."/>
            <person name="Siena L.A."/>
            <person name="Pessino S.C."/>
            <person name="Combes M.C."/>
            <person name="Mariac C."/>
            <person name="Albertini E."/>
            <person name="Pupilli F."/>
            <person name="Ortiz J.P.A."/>
            <person name="Leblanc O."/>
        </authorList>
    </citation>
    <scope>NUCLEOTIDE SEQUENCE [LARGE SCALE GENOMIC DNA]</scope>
    <source>
        <strain evidence="2">R1</strain>
        <tissue evidence="2">Leaf</tissue>
    </source>
</reference>
<gene>
    <name evidence="2" type="ORF">U9M48_034633</name>
</gene>
<dbReference type="Gene3D" id="3.30.420.10">
    <property type="entry name" value="Ribonuclease H-like superfamily/Ribonuclease H"/>
    <property type="match status" value="1"/>
</dbReference>
<keyword evidence="3" id="KW-1185">Reference proteome</keyword>
<dbReference type="Pfam" id="PF25597">
    <property type="entry name" value="SH3_retrovirus"/>
    <property type="match status" value="1"/>
</dbReference>
<evidence type="ECO:0000313" key="2">
    <source>
        <dbReference type="EMBL" id="WVZ88080.1"/>
    </source>
</evidence>
<evidence type="ECO:0000259" key="1">
    <source>
        <dbReference type="Pfam" id="PF25597"/>
    </source>
</evidence>
<dbReference type="EMBL" id="CP144752">
    <property type="protein sequence ID" value="WVZ88080.1"/>
    <property type="molecule type" value="Genomic_DNA"/>
</dbReference>
<dbReference type="PANTHER" id="PTHR42648:SF25">
    <property type="entry name" value="RNA-DIRECTED DNA POLYMERASE"/>
    <property type="match status" value="1"/>
</dbReference>
<dbReference type="InterPro" id="IPR012337">
    <property type="entry name" value="RNaseH-like_sf"/>
</dbReference>
<evidence type="ECO:0000313" key="3">
    <source>
        <dbReference type="Proteomes" id="UP001341281"/>
    </source>
</evidence>
<dbReference type="AlphaFoldDB" id="A0AAQ3UA59"/>
<organism evidence="2 3">
    <name type="scientific">Paspalum notatum var. saurae</name>
    <dbReference type="NCBI Taxonomy" id="547442"/>
    <lineage>
        <taxon>Eukaryota</taxon>
        <taxon>Viridiplantae</taxon>
        <taxon>Streptophyta</taxon>
        <taxon>Embryophyta</taxon>
        <taxon>Tracheophyta</taxon>
        <taxon>Spermatophyta</taxon>
        <taxon>Magnoliopsida</taxon>
        <taxon>Liliopsida</taxon>
        <taxon>Poales</taxon>
        <taxon>Poaceae</taxon>
        <taxon>PACMAD clade</taxon>
        <taxon>Panicoideae</taxon>
        <taxon>Andropogonodae</taxon>
        <taxon>Paspaleae</taxon>
        <taxon>Paspalinae</taxon>
        <taxon>Paspalum</taxon>
    </lineage>
</organism>
<dbReference type="InterPro" id="IPR036397">
    <property type="entry name" value="RNaseH_sf"/>
</dbReference>
<dbReference type="SUPFAM" id="SSF53098">
    <property type="entry name" value="Ribonuclease H-like"/>
    <property type="match status" value="1"/>
</dbReference>
<dbReference type="InterPro" id="IPR057670">
    <property type="entry name" value="SH3_retrovirus"/>
</dbReference>
<protein>
    <recommendedName>
        <fullName evidence="1">Retroviral polymerase SH3-like domain-containing protein</fullName>
    </recommendedName>
</protein>
<feature type="domain" description="Retroviral polymerase SH3-like" evidence="1">
    <location>
        <begin position="63"/>
        <end position="118"/>
    </location>
</feature>
<proteinExistence type="predicted"/>
<sequence>MAMACCMLKWKGLPGYFWGEAVATAVFILNRSPTRSLAGQTPYEAWHGELPPVHFMRTFGYIAHVKHTRPGLKKLDDRSTPTIFVGYEPGSKAYRCYNQRTKRVMVSRDVVFNADASWT</sequence>
<name>A0AAQ3UA59_PASNO</name>
<dbReference type="GO" id="GO:0003676">
    <property type="term" value="F:nucleic acid binding"/>
    <property type="evidence" value="ECO:0007669"/>
    <property type="project" value="InterPro"/>
</dbReference>